<dbReference type="GO" id="GO:0006189">
    <property type="term" value="P:'de novo' IMP biosynthetic process"/>
    <property type="evidence" value="ECO:0007669"/>
    <property type="project" value="InterPro"/>
</dbReference>
<accession>A0A382T1B3</accession>
<feature type="domain" description="PurE" evidence="1">
    <location>
        <begin position="92"/>
        <end position="187"/>
    </location>
</feature>
<dbReference type="Gene3D" id="3.40.50.1970">
    <property type="match status" value="1"/>
</dbReference>
<gene>
    <name evidence="2" type="ORF">METZ01_LOCUS368710</name>
</gene>
<protein>
    <recommendedName>
        <fullName evidence="1">PurE domain-containing protein</fullName>
    </recommendedName>
</protein>
<name>A0A382T1B3_9ZZZZ</name>
<reference evidence="2" key="1">
    <citation type="submission" date="2018-05" db="EMBL/GenBank/DDBJ databases">
        <authorList>
            <person name="Lanie J.A."/>
            <person name="Ng W.-L."/>
            <person name="Kazmierczak K.M."/>
            <person name="Andrzejewski T.M."/>
            <person name="Davidsen T.M."/>
            <person name="Wayne K.J."/>
            <person name="Tettelin H."/>
            <person name="Glass J.I."/>
            <person name="Rusch D."/>
            <person name="Podicherti R."/>
            <person name="Tsui H.-C.T."/>
            <person name="Winkler M.E."/>
        </authorList>
    </citation>
    <scope>NUCLEOTIDE SEQUENCE</scope>
</reference>
<dbReference type="AlphaFoldDB" id="A0A382T1B3"/>
<dbReference type="GO" id="GO:0016787">
    <property type="term" value="F:hydrolase activity"/>
    <property type="evidence" value="ECO:0007669"/>
    <property type="project" value="InterPro"/>
</dbReference>
<dbReference type="PANTHER" id="PTHR43064">
    <property type="entry name" value="PHOSPHORIBOSYLAMINOIMIDAZOLE CARBOXYLASE-RELATED"/>
    <property type="match status" value="1"/>
</dbReference>
<dbReference type="NCBIfam" id="NF033503">
    <property type="entry name" value="LarB"/>
    <property type="match status" value="1"/>
</dbReference>
<dbReference type="InterPro" id="IPR000031">
    <property type="entry name" value="PurE_dom"/>
</dbReference>
<evidence type="ECO:0000259" key="1">
    <source>
        <dbReference type="SMART" id="SM01001"/>
    </source>
</evidence>
<organism evidence="2">
    <name type="scientific">marine metagenome</name>
    <dbReference type="NCBI Taxonomy" id="408172"/>
    <lineage>
        <taxon>unclassified sequences</taxon>
        <taxon>metagenomes</taxon>
        <taxon>ecological metagenomes</taxon>
    </lineage>
</organism>
<dbReference type="EMBL" id="UINC01133117">
    <property type="protein sequence ID" value="SVD15856.1"/>
    <property type="molecule type" value="Genomic_DNA"/>
</dbReference>
<dbReference type="PANTHER" id="PTHR43064:SF1">
    <property type="entry name" value="SLL1489 PROTEIN"/>
    <property type="match status" value="1"/>
</dbReference>
<evidence type="ECO:0000313" key="2">
    <source>
        <dbReference type="EMBL" id="SVD15856.1"/>
    </source>
</evidence>
<dbReference type="SMART" id="SM01001">
    <property type="entry name" value="AIRC"/>
    <property type="match status" value="1"/>
</dbReference>
<sequence length="187" mass="20303">MNQQISEIQFDWNRKERIGLAEAVFCLQKSVEQIQSILAESRKNKDSLLLTRLSEEQFSGLHEDFKAGLDYEALSQTGFFQVSGEKSDHKPARVIVVAAGTSDAGVAREALRTLEFNGYGAKAIFDAGVAGIWRLMERIEEIRNYPVVIAVAGMDAALPTVLGGLIPGSIIALPTSNGYGASRNGET</sequence>
<feature type="non-terminal residue" evidence="2">
    <location>
        <position position="187"/>
    </location>
</feature>
<dbReference type="InterPro" id="IPR039476">
    <property type="entry name" value="P2CMN_synthase_LarB"/>
</dbReference>
<proteinExistence type="predicted"/>
<dbReference type="SUPFAM" id="SSF52255">
    <property type="entry name" value="N5-CAIR mutase (phosphoribosylaminoimidazole carboxylase, PurE)"/>
    <property type="match status" value="1"/>
</dbReference>